<gene>
    <name evidence="2" type="ORF">COB13_14410</name>
</gene>
<evidence type="ECO:0008006" key="3">
    <source>
        <dbReference type="Google" id="ProtNLM"/>
    </source>
</evidence>
<sequence>MVEEMQNDLPKRMFIEYHQAYMHIQKKWLGLSTIVMAILLLLWLVVFFRTFNLIANGFNEGRFFLIMMPVMFAAGGVLLAYFLVANWLNKTDIFVSNDLMEIKIGPVPWRGNMKLETAHIKQIFIQKQVAGHEKKRKITYAVLFNHQNGKVVKLIGGLESQDQALFIEQRIEDYLGMSQ</sequence>
<proteinExistence type="predicted"/>
<name>A0A2A4YTD8_9PROT</name>
<accession>A0A2A4YTD8</accession>
<keyword evidence="1" id="KW-1133">Transmembrane helix</keyword>
<reference evidence="2" key="2">
    <citation type="journal article" date="2018" name="ISME J.">
        <title>A dynamic microbial community with high functional redundancy inhabits the cold, oxic subseafloor aquifer.</title>
        <authorList>
            <person name="Tully B.J."/>
            <person name="Wheat C.G."/>
            <person name="Glazer B.T."/>
            <person name="Huber J.A."/>
        </authorList>
    </citation>
    <scope>NUCLEOTIDE SEQUENCE</scope>
    <source>
        <strain evidence="2">NORP83</strain>
    </source>
</reference>
<keyword evidence="1" id="KW-0472">Membrane</keyword>
<dbReference type="AlphaFoldDB" id="A0A2A4YTD8"/>
<reference key="1">
    <citation type="submission" date="2017-08" db="EMBL/GenBank/DDBJ databases">
        <title>A dynamic microbial community with high functional redundancy inhabits the cold, oxic subseafloor aquifer.</title>
        <authorList>
            <person name="Tully B.J."/>
            <person name="Wheat C.G."/>
            <person name="Glazer B.T."/>
            <person name="Huber J.A."/>
        </authorList>
    </citation>
    <scope>NUCLEOTIDE SEQUENCE [LARGE SCALE GENOMIC DNA]</scope>
</reference>
<feature type="transmembrane region" description="Helical" evidence="1">
    <location>
        <begin position="63"/>
        <end position="84"/>
    </location>
</feature>
<comment type="caution">
    <text evidence="2">The sequence shown here is derived from an EMBL/GenBank/DDBJ whole genome shotgun (WGS) entry which is preliminary data.</text>
</comment>
<keyword evidence="1" id="KW-0812">Transmembrane</keyword>
<feature type="transmembrane region" description="Helical" evidence="1">
    <location>
        <begin position="28"/>
        <end position="51"/>
    </location>
</feature>
<protein>
    <recommendedName>
        <fullName evidence="3">DUF304 domain-containing protein</fullName>
    </recommendedName>
</protein>
<dbReference type="EMBL" id="NVUS01000024">
    <property type="protein sequence ID" value="PCI98076.1"/>
    <property type="molecule type" value="Genomic_DNA"/>
</dbReference>
<evidence type="ECO:0000256" key="1">
    <source>
        <dbReference type="SAM" id="Phobius"/>
    </source>
</evidence>
<organism evidence="2">
    <name type="scientific">OCS116 cluster bacterium</name>
    <dbReference type="NCBI Taxonomy" id="2030921"/>
    <lineage>
        <taxon>Bacteria</taxon>
        <taxon>Pseudomonadati</taxon>
        <taxon>Pseudomonadota</taxon>
        <taxon>Alphaproteobacteria</taxon>
        <taxon>OCS116 cluster</taxon>
    </lineage>
</organism>
<evidence type="ECO:0000313" key="2">
    <source>
        <dbReference type="EMBL" id="PCI98076.1"/>
    </source>
</evidence>